<dbReference type="PANTHER" id="PTHR43877:SF2">
    <property type="entry name" value="AMINOALKYLPHOSPHONATE N-ACETYLTRANSFERASE-RELATED"/>
    <property type="match status" value="1"/>
</dbReference>
<dbReference type="Pfam" id="PF00583">
    <property type="entry name" value="Acetyltransf_1"/>
    <property type="match status" value="1"/>
</dbReference>
<dbReference type="Proteomes" id="UP001549031">
    <property type="component" value="Unassembled WGS sequence"/>
</dbReference>
<gene>
    <name evidence="4" type="ORF">ABID21_000514</name>
</gene>
<keyword evidence="2" id="KW-0012">Acyltransferase</keyword>
<comment type="caution">
    <text evidence="4">The sequence shown here is derived from an EMBL/GenBank/DDBJ whole genome shotgun (WGS) entry which is preliminary data.</text>
</comment>
<evidence type="ECO:0000256" key="2">
    <source>
        <dbReference type="ARBA" id="ARBA00023315"/>
    </source>
</evidence>
<dbReference type="InterPro" id="IPR016181">
    <property type="entry name" value="Acyl_CoA_acyltransferase"/>
</dbReference>
<evidence type="ECO:0000313" key="5">
    <source>
        <dbReference type="Proteomes" id="UP001549031"/>
    </source>
</evidence>
<dbReference type="Gene3D" id="3.40.630.30">
    <property type="match status" value="1"/>
</dbReference>
<dbReference type="InterPro" id="IPR000182">
    <property type="entry name" value="GNAT_dom"/>
</dbReference>
<accession>A0ABV2H1Q2</accession>
<dbReference type="EMBL" id="JBEPLJ010000002">
    <property type="protein sequence ID" value="MET3584419.1"/>
    <property type="molecule type" value="Genomic_DNA"/>
</dbReference>
<dbReference type="PANTHER" id="PTHR43877">
    <property type="entry name" value="AMINOALKYLPHOSPHONATE N-ACETYLTRANSFERASE-RELATED-RELATED"/>
    <property type="match status" value="1"/>
</dbReference>
<keyword evidence="1" id="KW-0808">Transferase</keyword>
<evidence type="ECO:0000313" key="4">
    <source>
        <dbReference type="EMBL" id="MET3584419.1"/>
    </source>
</evidence>
<dbReference type="RefSeq" id="WP_247242675.1">
    <property type="nucleotide sequence ID" value="NZ_JALJRA010000002.1"/>
</dbReference>
<evidence type="ECO:0000256" key="1">
    <source>
        <dbReference type="ARBA" id="ARBA00022679"/>
    </source>
</evidence>
<evidence type="ECO:0000259" key="3">
    <source>
        <dbReference type="PROSITE" id="PS51186"/>
    </source>
</evidence>
<sequence>MTAIIRIADANAAREAVPDLCEVLADCINGGASLGFMLPFSPDDAAAYWQEIAAQVEAGQIILALFEIDGKVVGTVQVGLATKPNQPHRGDLMKLLVHRSARGLGLSRRLMQAVEAEASRRGRTLLVLDTATGSEAEAIYPRFGWQRVGVIPDYALWPQGGFCDTTVFYKRIGEPQAPSRAA</sequence>
<dbReference type="InterPro" id="IPR050832">
    <property type="entry name" value="Bact_Acetyltransf"/>
</dbReference>
<dbReference type="PROSITE" id="PS51186">
    <property type="entry name" value="GNAT"/>
    <property type="match status" value="1"/>
</dbReference>
<keyword evidence="5" id="KW-1185">Reference proteome</keyword>
<organism evidence="4 5">
    <name type="scientific">Pseudorhizobium tarimense</name>
    <dbReference type="NCBI Taxonomy" id="1079109"/>
    <lineage>
        <taxon>Bacteria</taxon>
        <taxon>Pseudomonadati</taxon>
        <taxon>Pseudomonadota</taxon>
        <taxon>Alphaproteobacteria</taxon>
        <taxon>Hyphomicrobiales</taxon>
        <taxon>Rhizobiaceae</taxon>
        <taxon>Rhizobium/Agrobacterium group</taxon>
        <taxon>Pseudorhizobium</taxon>
    </lineage>
</organism>
<proteinExistence type="predicted"/>
<protein>
    <submittedName>
        <fullName evidence="4">GNAT superfamily N-acetyltransferase</fullName>
    </submittedName>
</protein>
<dbReference type="SUPFAM" id="SSF55729">
    <property type="entry name" value="Acyl-CoA N-acyltransferases (Nat)"/>
    <property type="match status" value="1"/>
</dbReference>
<name>A0ABV2H1Q2_9HYPH</name>
<dbReference type="CDD" id="cd04301">
    <property type="entry name" value="NAT_SF"/>
    <property type="match status" value="1"/>
</dbReference>
<feature type="domain" description="N-acetyltransferase" evidence="3">
    <location>
        <begin position="5"/>
        <end position="173"/>
    </location>
</feature>
<reference evidence="4 5" key="1">
    <citation type="submission" date="2024-06" db="EMBL/GenBank/DDBJ databases">
        <title>Genomic Encyclopedia of Type Strains, Phase IV (KMG-IV): sequencing the most valuable type-strain genomes for metagenomic binning, comparative biology and taxonomic classification.</title>
        <authorList>
            <person name="Goeker M."/>
        </authorList>
    </citation>
    <scope>NUCLEOTIDE SEQUENCE [LARGE SCALE GENOMIC DNA]</scope>
    <source>
        <strain evidence="4 5">DSM 105042</strain>
    </source>
</reference>